<reference evidence="1" key="1">
    <citation type="submission" date="2022-08" db="UniProtKB">
        <authorList>
            <consortium name="EnsemblMetazoa"/>
        </authorList>
    </citation>
    <scope>IDENTIFICATION</scope>
    <source>
        <strain evidence="1">EBRO</strain>
    </source>
</reference>
<dbReference type="VEuPathDB" id="VectorBase:AATE012605"/>
<sequence>MQQCVSAKCTDSQRHQELQCVVVEVFVHARDHHDTKQSAQTHAEDGNGRQPVKLRFLYLVRASTVFFLVVIMMMMVTLHYPMILLPPMVRRRTIVGGRQLMLVIGSTDYFMTLW</sequence>
<proteinExistence type="predicted"/>
<dbReference type="AlphaFoldDB" id="A0A182J728"/>
<name>A0A182J728_ANOAO</name>
<protein>
    <submittedName>
        <fullName evidence="1">Uncharacterized protein</fullName>
    </submittedName>
</protein>
<accession>A0A182J728</accession>
<dbReference type="EnsemblMetazoa" id="AATE012605-RA">
    <property type="protein sequence ID" value="AATE012605-PA.1"/>
    <property type="gene ID" value="AATE012605"/>
</dbReference>
<organism evidence="1">
    <name type="scientific">Anopheles atroparvus</name>
    <name type="common">European mosquito</name>
    <dbReference type="NCBI Taxonomy" id="41427"/>
    <lineage>
        <taxon>Eukaryota</taxon>
        <taxon>Metazoa</taxon>
        <taxon>Ecdysozoa</taxon>
        <taxon>Arthropoda</taxon>
        <taxon>Hexapoda</taxon>
        <taxon>Insecta</taxon>
        <taxon>Pterygota</taxon>
        <taxon>Neoptera</taxon>
        <taxon>Endopterygota</taxon>
        <taxon>Diptera</taxon>
        <taxon>Nematocera</taxon>
        <taxon>Culicoidea</taxon>
        <taxon>Culicidae</taxon>
        <taxon>Anophelinae</taxon>
        <taxon>Anopheles</taxon>
    </lineage>
</organism>
<evidence type="ECO:0000313" key="1">
    <source>
        <dbReference type="EnsemblMetazoa" id="AATE012605-PA.1"/>
    </source>
</evidence>